<name>A0A5J5HQ38_9BACI</name>
<protein>
    <submittedName>
        <fullName evidence="2">Uncharacterized protein</fullName>
    </submittedName>
</protein>
<keyword evidence="3" id="KW-1185">Reference proteome</keyword>
<sequence>MKEMILIIAEIINTMHDVILDLMEFANLDLTDKDLHLWIMGIIGIGIFGFTHVFFKFLLKYGITAISFVYTFTVMIVIVFAIEIQQQITGRGQMEFDDAVIGLWGFLLFFAAFLSIKAIHKGMNNLLNRKKSKPKNRRFRSEQNKRSQ</sequence>
<keyword evidence="1" id="KW-0812">Transmembrane</keyword>
<feature type="transmembrane region" description="Helical" evidence="1">
    <location>
        <begin position="35"/>
        <end position="55"/>
    </location>
</feature>
<dbReference type="AlphaFoldDB" id="A0A5J5HQ38"/>
<feature type="transmembrane region" description="Helical" evidence="1">
    <location>
        <begin position="102"/>
        <end position="120"/>
    </location>
</feature>
<accession>A0A5J5HQ38</accession>
<keyword evidence="1" id="KW-1133">Transmembrane helix</keyword>
<dbReference type="EMBL" id="VYKL01000018">
    <property type="protein sequence ID" value="KAA9023853.1"/>
    <property type="molecule type" value="Genomic_DNA"/>
</dbReference>
<comment type="caution">
    <text evidence="2">The sequence shown here is derived from an EMBL/GenBank/DDBJ whole genome shotgun (WGS) entry which is preliminary data.</text>
</comment>
<proteinExistence type="predicted"/>
<evidence type="ECO:0000313" key="3">
    <source>
        <dbReference type="Proteomes" id="UP000326671"/>
    </source>
</evidence>
<reference evidence="2 3" key="1">
    <citation type="submission" date="2019-09" db="EMBL/GenBank/DDBJ databases">
        <title>Whole genome sequences of isolates from the Mars Exploration Rovers.</title>
        <authorList>
            <person name="Seuylemezian A."/>
            <person name="Vaishampayan P."/>
        </authorList>
    </citation>
    <scope>NUCLEOTIDE SEQUENCE [LARGE SCALE GENOMIC DNA]</scope>
    <source>
        <strain evidence="2 3">MER_TA_151</strain>
    </source>
</reference>
<evidence type="ECO:0000256" key="1">
    <source>
        <dbReference type="SAM" id="Phobius"/>
    </source>
</evidence>
<dbReference type="OrthoDB" id="2868470at2"/>
<keyword evidence="1" id="KW-0472">Membrane</keyword>
<feature type="transmembrane region" description="Helical" evidence="1">
    <location>
        <begin position="62"/>
        <end position="82"/>
    </location>
</feature>
<dbReference type="RefSeq" id="WP_150440254.1">
    <property type="nucleotide sequence ID" value="NZ_VYKL01000018.1"/>
</dbReference>
<dbReference type="Proteomes" id="UP000326671">
    <property type="component" value="Unassembled WGS sequence"/>
</dbReference>
<organism evidence="2 3">
    <name type="scientific">Niallia endozanthoxylica</name>
    <dbReference type="NCBI Taxonomy" id="2036016"/>
    <lineage>
        <taxon>Bacteria</taxon>
        <taxon>Bacillati</taxon>
        <taxon>Bacillota</taxon>
        <taxon>Bacilli</taxon>
        <taxon>Bacillales</taxon>
        <taxon>Bacillaceae</taxon>
        <taxon>Niallia</taxon>
    </lineage>
</organism>
<evidence type="ECO:0000313" key="2">
    <source>
        <dbReference type="EMBL" id="KAA9023853.1"/>
    </source>
</evidence>
<gene>
    <name evidence="2" type="ORF">F4V44_11985</name>
</gene>